<protein>
    <recommendedName>
        <fullName evidence="7">Putative tartrate transporter</fullName>
    </recommendedName>
</protein>
<dbReference type="FunFam" id="1.20.1250.20:FF:000126">
    <property type="entry name" value="MFS transporter permease"/>
    <property type="match status" value="1"/>
</dbReference>
<keyword evidence="4 8" id="KW-1133">Transmembrane helix</keyword>
<keyword evidence="11" id="KW-1185">Reference proteome</keyword>
<feature type="transmembrane region" description="Helical" evidence="8">
    <location>
        <begin position="127"/>
        <end position="148"/>
    </location>
</feature>
<dbReference type="SUPFAM" id="SSF103473">
    <property type="entry name" value="MFS general substrate transporter"/>
    <property type="match status" value="1"/>
</dbReference>
<feature type="transmembrane region" description="Helical" evidence="8">
    <location>
        <begin position="102"/>
        <end position="121"/>
    </location>
</feature>
<dbReference type="PANTHER" id="PTHR43791:SF36">
    <property type="entry name" value="TRANSPORTER, PUTATIVE (AFU_ORTHOLOGUE AFUA_6G08340)-RELATED"/>
    <property type="match status" value="1"/>
</dbReference>
<keyword evidence="5 8" id="KW-0472">Membrane</keyword>
<reference evidence="10" key="1">
    <citation type="submission" date="2022-03" db="EMBL/GenBank/DDBJ databases">
        <title>Draft Genome Sequence of Firmicute Strain S0AB, a Heterotrophic Iron/Sulfur-Oxidizing Extreme Acidophile.</title>
        <authorList>
            <person name="Vergara E."/>
            <person name="Pakostova E."/>
            <person name="Johnson D.B."/>
            <person name="Holmes D.S."/>
        </authorList>
    </citation>
    <scope>NUCLEOTIDE SEQUENCE</scope>
    <source>
        <strain evidence="10">S0AB</strain>
    </source>
</reference>
<sequence length="455" mass="49844">MGDVQSVDATDKGGLVVSVNIAEIERSTLRKVHNRIIPFIVVLYIISFLDRVNTGYAALQMNTALSISASAFGLVSGIFFIGYFLFEVPSNIMMHKIGAKIWIMRILVSWGIVASLTAIAQNVTELYVLRFLLGAAEAGFFPGIILYLTFWFRARDQAKAVAFFMTALALSGIIGGPVSTFILAHVHWGGLQPWRWLYILEGIPAVIFGVITLWVLPNRPNDAKWLTQEEKNWLLGELTREREAKLQRHSMSMWKVMADGRVWMLTLIYFCLVTGLYGIGFWLPQIVKALSSSYSLSTIGWLTAIPYVVAGIGMVLIGKSSDRSGERRWHTALTQVVGAIALVLLGMTTNAWVSIVLLAIATAGIYGFFGPFWAMPSLFLTEATAAVGIAFINSVGNLGGFFGPYIIGAVKQSTGSMTSAMYVLAAFLIVGAVLTLLMRQDRAKGMATDRSSVQQ</sequence>
<dbReference type="Proteomes" id="UP001139263">
    <property type="component" value="Unassembled WGS sequence"/>
</dbReference>
<comment type="caution">
    <text evidence="10">The sequence shown here is derived from an EMBL/GenBank/DDBJ whole genome shotgun (WGS) entry which is preliminary data.</text>
</comment>
<dbReference type="GO" id="GO:0022857">
    <property type="term" value="F:transmembrane transporter activity"/>
    <property type="evidence" value="ECO:0007669"/>
    <property type="project" value="InterPro"/>
</dbReference>
<organism evidence="10 11">
    <name type="scientific">Sulfoacidibacillus ferrooxidans</name>
    <dbReference type="NCBI Taxonomy" id="2005001"/>
    <lineage>
        <taxon>Bacteria</taxon>
        <taxon>Bacillati</taxon>
        <taxon>Bacillota</taxon>
        <taxon>Bacilli</taxon>
        <taxon>Bacillales</taxon>
        <taxon>Alicyclobacillaceae</taxon>
        <taxon>Sulfoacidibacillus</taxon>
    </lineage>
</organism>
<feature type="transmembrane region" description="Helical" evidence="8">
    <location>
        <begin position="329"/>
        <end position="346"/>
    </location>
</feature>
<feature type="transmembrane region" description="Helical" evidence="8">
    <location>
        <begin position="262"/>
        <end position="283"/>
    </location>
</feature>
<dbReference type="InterPro" id="IPR020846">
    <property type="entry name" value="MFS_dom"/>
</dbReference>
<proteinExistence type="predicted"/>
<keyword evidence="3 8" id="KW-0812">Transmembrane</keyword>
<evidence type="ECO:0000256" key="2">
    <source>
        <dbReference type="ARBA" id="ARBA00022448"/>
    </source>
</evidence>
<dbReference type="PROSITE" id="PS50850">
    <property type="entry name" value="MFS"/>
    <property type="match status" value="1"/>
</dbReference>
<dbReference type="PANTHER" id="PTHR43791">
    <property type="entry name" value="PERMEASE-RELATED"/>
    <property type="match status" value="1"/>
</dbReference>
<gene>
    <name evidence="10" type="primary">ttuB</name>
    <name evidence="10" type="ORF">MM817_01803</name>
</gene>
<evidence type="ECO:0000256" key="6">
    <source>
        <dbReference type="ARBA" id="ARBA00058119"/>
    </source>
</evidence>
<accession>A0A9X2ADK2</accession>
<feature type="transmembrane region" description="Helical" evidence="8">
    <location>
        <begin position="36"/>
        <end position="59"/>
    </location>
</feature>
<evidence type="ECO:0000256" key="3">
    <source>
        <dbReference type="ARBA" id="ARBA00022692"/>
    </source>
</evidence>
<feature type="transmembrane region" description="Helical" evidence="8">
    <location>
        <begin position="65"/>
        <end position="86"/>
    </location>
</feature>
<dbReference type="Gene3D" id="1.20.1250.20">
    <property type="entry name" value="MFS general substrate transporter like domains"/>
    <property type="match status" value="2"/>
</dbReference>
<feature type="domain" description="Major facilitator superfamily (MFS) profile" evidence="9">
    <location>
        <begin position="36"/>
        <end position="443"/>
    </location>
</feature>
<dbReference type="CDD" id="cd17319">
    <property type="entry name" value="MFS_ExuT_GudP_like"/>
    <property type="match status" value="1"/>
</dbReference>
<feature type="transmembrane region" description="Helical" evidence="8">
    <location>
        <begin position="352"/>
        <end position="373"/>
    </location>
</feature>
<feature type="transmembrane region" description="Helical" evidence="8">
    <location>
        <begin position="385"/>
        <end position="407"/>
    </location>
</feature>
<dbReference type="GO" id="GO:0005886">
    <property type="term" value="C:plasma membrane"/>
    <property type="evidence" value="ECO:0007669"/>
    <property type="project" value="UniProtKB-SubCell"/>
</dbReference>
<dbReference type="FunFam" id="1.20.1250.20:FF:000018">
    <property type="entry name" value="MFS transporter permease"/>
    <property type="match status" value="1"/>
</dbReference>
<keyword evidence="2" id="KW-0813">Transport</keyword>
<evidence type="ECO:0000256" key="8">
    <source>
        <dbReference type="SAM" id="Phobius"/>
    </source>
</evidence>
<evidence type="ECO:0000256" key="7">
    <source>
        <dbReference type="ARBA" id="ARBA00074139"/>
    </source>
</evidence>
<evidence type="ECO:0000313" key="11">
    <source>
        <dbReference type="Proteomes" id="UP001139263"/>
    </source>
</evidence>
<dbReference type="InterPro" id="IPR036259">
    <property type="entry name" value="MFS_trans_sf"/>
</dbReference>
<evidence type="ECO:0000256" key="1">
    <source>
        <dbReference type="ARBA" id="ARBA00004651"/>
    </source>
</evidence>
<name>A0A9X2ADK2_9BACL</name>
<dbReference type="InterPro" id="IPR011701">
    <property type="entry name" value="MFS"/>
</dbReference>
<feature type="transmembrane region" description="Helical" evidence="8">
    <location>
        <begin position="160"/>
        <end position="184"/>
    </location>
</feature>
<evidence type="ECO:0000313" key="10">
    <source>
        <dbReference type="EMBL" id="MCI0183520.1"/>
    </source>
</evidence>
<feature type="transmembrane region" description="Helical" evidence="8">
    <location>
        <begin position="196"/>
        <end position="216"/>
    </location>
</feature>
<comment type="subcellular location">
    <subcellularLocation>
        <location evidence="1">Cell membrane</location>
        <topology evidence="1">Multi-pass membrane protein</topology>
    </subcellularLocation>
</comment>
<dbReference type="AlphaFoldDB" id="A0A9X2ADK2"/>
<dbReference type="Pfam" id="PF07690">
    <property type="entry name" value="MFS_1"/>
    <property type="match status" value="1"/>
</dbReference>
<feature type="transmembrane region" description="Helical" evidence="8">
    <location>
        <begin position="295"/>
        <end position="317"/>
    </location>
</feature>
<dbReference type="EMBL" id="JALBUF010000005">
    <property type="protein sequence ID" value="MCI0183520.1"/>
    <property type="molecule type" value="Genomic_DNA"/>
</dbReference>
<evidence type="ECO:0000256" key="5">
    <source>
        <dbReference type="ARBA" id="ARBA00023136"/>
    </source>
</evidence>
<comment type="function">
    <text evidence="6">Component of the tartrate utilization system and may allow entry of tartrate and tartrate dehydrogenase.</text>
</comment>
<evidence type="ECO:0000256" key="4">
    <source>
        <dbReference type="ARBA" id="ARBA00022989"/>
    </source>
</evidence>
<feature type="transmembrane region" description="Helical" evidence="8">
    <location>
        <begin position="419"/>
        <end position="438"/>
    </location>
</feature>
<evidence type="ECO:0000259" key="9">
    <source>
        <dbReference type="PROSITE" id="PS50850"/>
    </source>
</evidence>